<organism evidence="4">
    <name type="scientific">Solibacter usitatus (strain Ellin6076)</name>
    <dbReference type="NCBI Taxonomy" id="234267"/>
    <lineage>
        <taxon>Bacteria</taxon>
        <taxon>Pseudomonadati</taxon>
        <taxon>Acidobacteriota</taxon>
        <taxon>Terriglobia</taxon>
        <taxon>Bryobacterales</taxon>
        <taxon>Solibacteraceae</taxon>
        <taxon>Candidatus Solibacter</taxon>
    </lineage>
</organism>
<evidence type="ECO:0000256" key="1">
    <source>
        <dbReference type="ARBA" id="ARBA00006484"/>
    </source>
</evidence>
<sequence>MAQQLTNQVVVVVGASSGIGRETAIAFAREGARVMAAARREERLSSLKNELTAEGHTIEIAIADASKVGDMDRLIADTRKKLGEIDILVYNTGTNVKDRSLKRLTPAVWDMMVSVNMSGAFYATQAVLPSMRERKAGHLIYVASISGIVPDISGAAYQAAKRGVLGMAHAVRVEEKENGIRTCVVCPGLVDTEILENRPVKPSAETLAMALQPADVAEAILAVAKMPARVAVPELQVMPTYL</sequence>
<dbReference type="FunFam" id="3.40.50.720:FF:000047">
    <property type="entry name" value="NADP-dependent L-serine/L-allo-threonine dehydrogenase"/>
    <property type="match status" value="1"/>
</dbReference>
<dbReference type="AlphaFoldDB" id="Q020P3"/>
<evidence type="ECO:0000256" key="3">
    <source>
        <dbReference type="RuleBase" id="RU000363"/>
    </source>
</evidence>
<dbReference type="OrthoDB" id="9808814at2"/>
<dbReference type="CDD" id="cd05233">
    <property type="entry name" value="SDR_c"/>
    <property type="match status" value="1"/>
</dbReference>
<dbReference type="GO" id="GO:0016616">
    <property type="term" value="F:oxidoreductase activity, acting on the CH-OH group of donors, NAD or NADP as acceptor"/>
    <property type="evidence" value="ECO:0007669"/>
    <property type="project" value="UniProtKB-ARBA"/>
</dbReference>
<accession>Q020P3</accession>
<dbReference type="PRINTS" id="PR00080">
    <property type="entry name" value="SDRFAMILY"/>
</dbReference>
<dbReference type="FunCoup" id="Q020P3">
    <property type="interactions" value="462"/>
</dbReference>
<dbReference type="Pfam" id="PF00106">
    <property type="entry name" value="adh_short"/>
    <property type="match status" value="1"/>
</dbReference>
<dbReference type="eggNOG" id="COG4221">
    <property type="taxonomic scope" value="Bacteria"/>
</dbReference>
<proteinExistence type="inferred from homology"/>
<dbReference type="PANTHER" id="PTHR44196">
    <property type="entry name" value="DEHYDROGENASE/REDUCTASE SDR FAMILY MEMBER 7B"/>
    <property type="match status" value="1"/>
</dbReference>
<dbReference type="EMBL" id="CP000473">
    <property type="protein sequence ID" value="ABJ84601.1"/>
    <property type="molecule type" value="Genomic_DNA"/>
</dbReference>
<keyword evidence="2" id="KW-0560">Oxidoreductase</keyword>
<dbReference type="GO" id="GO:0016020">
    <property type="term" value="C:membrane"/>
    <property type="evidence" value="ECO:0007669"/>
    <property type="project" value="TreeGrafter"/>
</dbReference>
<dbReference type="Gene3D" id="3.40.50.720">
    <property type="entry name" value="NAD(P)-binding Rossmann-like Domain"/>
    <property type="match status" value="1"/>
</dbReference>
<dbReference type="SUPFAM" id="SSF51735">
    <property type="entry name" value="NAD(P)-binding Rossmann-fold domains"/>
    <property type="match status" value="1"/>
</dbReference>
<gene>
    <name evidence="4" type="ordered locus">Acid_3629</name>
</gene>
<dbReference type="InterPro" id="IPR036291">
    <property type="entry name" value="NAD(P)-bd_dom_sf"/>
</dbReference>
<dbReference type="InterPro" id="IPR002347">
    <property type="entry name" value="SDR_fam"/>
</dbReference>
<comment type="similarity">
    <text evidence="1 3">Belongs to the short-chain dehydrogenases/reductases (SDR) family.</text>
</comment>
<evidence type="ECO:0000313" key="4">
    <source>
        <dbReference type="EMBL" id="ABJ84601.1"/>
    </source>
</evidence>
<evidence type="ECO:0000256" key="2">
    <source>
        <dbReference type="ARBA" id="ARBA00023002"/>
    </source>
</evidence>
<reference evidence="4" key="1">
    <citation type="submission" date="2006-10" db="EMBL/GenBank/DDBJ databases">
        <title>Complete sequence of Solibacter usitatus Ellin6076.</title>
        <authorList>
            <consortium name="US DOE Joint Genome Institute"/>
            <person name="Copeland A."/>
            <person name="Lucas S."/>
            <person name="Lapidus A."/>
            <person name="Barry K."/>
            <person name="Detter J.C."/>
            <person name="Glavina del Rio T."/>
            <person name="Hammon N."/>
            <person name="Israni S."/>
            <person name="Dalin E."/>
            <person name="Tice H."/>
            <person name="Pitluck S."/>
            <person name="Thompson L.S."/>
            <person name="Brettin T."/>
            <person name="Bruce D."/>
            <person name="Han C."/>
            <person name="Tapia R."/>
            <person name="Gilna P."/>
            <person name="Schmutz J."/>
            <person name="Larimer F."/>
            <person name="Land M."/>
            <person name="Hauser L."/>
            <person name="Kyrpides N."/>
            <person name="Mikhailova N."/>
            <person name="Janssen P.H."/>
            <person name="Kuske C.R."/>
            <person name="Richardson P."/>
        </authorList>
    </citation>
    <scope>NUCLEOTIDE SEQUENCE</scope>
    <source>
        <strain evidence="4">Ellin6076</strain>
    </source>
</reference>
<dbReference type="PANTHER" id="PTHR44196:SF1">
    <property type="entry name" value="DEHYDROGENASE_REDUCTASE SDR FAMILY MEMBER 7B"/>
    <property type="match status" value="1"/>
</dbReference>
<dbReference type="KEGG" id="sus:Acid_3629"/>
<dbReference type="PRINTS" id="PR00081">
    <property type="entry name" value="GDHRDH"/>
</dbReference>
<dbReference type="STRING" id="234267.Acid_3629"/>
<dbReference type="InParanoid" id="Q020P3"/>
<protein>
    <submittedName>
        <fullName evidence="4">Short-chain dehydrogenase/reductase SDR</fullName>
    </submittedName>
</protein>
<name>Q020P3_SOLUE</name>
<dbReference type="HOGENOM" id="CLU_010194_2_10_0"/>